<evidence type="ECO:0000256" key="4">
    <source>
        <dbReference type="SAM" id="MobiDB-lite"/>
    </source>
</evidence>
<dbReference type="InterPro" id="IPR038726">
    <property type="entry name" value="PDDEXK_AddAB-type"/>
</dbReference>
<keyword evidence="3" id="KW-0234">DNA repair</keyword>
<feature type="compositionally biased region" description="Basic and acidic residues" evidence="4">
    <location>
        <begin position="419"/>
        <end position="431"/>
    </location>
</feature>
<dbReference type="GO" id="GO:0004386">
    <property type="term" value="F:helicase activity"/>
    <property type="evidence" value="ECO:0007669"/>
    <property type="project" value="UniProtKB-KW"/>
</dbReference>
<dbReference type="Proteomes" id="UP000232491">
    <property type="component" value="Chromosome"/>
</dbReference>
<keyword evidence="2" id="KW-0547">Nucleotide-binding</keyword>
<dbReference type="Gene3D" id="3.90.320.10">
    <property type="match status" value="1"/>
</dbReference>
<organism evidence="6 7">
    <name type="scientific">Bifidobacterium breve</name>
    <dbReference type="NCBI Taxonomy" id="1685"/>
    <lineage>
        <taxon>Bacteria</taxon>
        <taxon>Bacillati</taxon>
        <taxon>Actinomycetota</taxon>
        <taxon>Actinomycetes</taxon>
        <taxon>Bifidobacteriales</taxon>
        <taxon>Bifidobacteriaceae</taxon>
        <taxon>Bifidobacterium</taxon>
    </lineage>
</organism>
<dbReference type="EMBL" id="CP021558">
    <property type="protein sequence ID" value="AUE03176.1"/>
    <property type="molecule type" value="Genomic_DNA"/>
</dbReference>
<dbReference type="GO" id="GO:0006281">
    <property type="term" value="P:DNA repair"/>
    <property type="evidence" value="ECO:0007669"/>
    <property type="project" value="UniProtKB-KW"/>
</dbReference>
<name>A0A2K9BSU8_BIFBR</name>
<evidence type="ECO:0000256" key="3">
    <source>
        <dbReference type="ARBA" id="ARBA00023204"/>
    </source>
</evidence>
<accession>A0A2K9BSU8</accession>
<feature type="region of interest" description="Disordered" evidence="4">
    <location>
        <begin position="333"/>
        <end position="431"/>
    </location>
</feature>
<feature type="compositionally biased region" description="Low complexity" evidence="4">
    <location>
        <begin position="334"/>
        <end position="346"/>
    </location>
</feature>
<keyword evidence="2" id="KW-0378">Hydrolase</keyword>
<gene>
    <name evidence="6" type="ORF">BB215W447A_1160</name>
</gene>
<keyword evidence="1" id="KW-0227">DNA damage</keyword>
<protein>
    <recommendedName>
        <fullName evidence="5">PD-(D/E)XK endonuclease-like domain-containing protein</fullName>
    </recommendedName>
</protein>
<keyword evidence="2" id="KW-0347">Helicase</keyword>
<evidence type="ECO:0000256" key="1">
    <source>
        <dbReference type="ARBA" id="ARBA00022763"/>
    </source>
</evidence>
<dbReference type="AlphaFoldDB" id="A0A2K9BSU8"/>
<dbReference type="InterPro" id="IPR011604">
    <property type="entry name" value="PDDEXK-like_dom_sf"/>
</dbReference>
<keyword evidence="2" id="KW-0067">ATP-binding</keyword>
<evidence type="ECO:0000313" key="7">
    <source>
        <dbReference type="Proteomes" id="UP000232491"/>
    </source>
</evidence>
<evidence type="ECO:0000313" key="6">
    <source>
        <dbReference type="EMBL" id="AUE03176.1"/>
    </source>
</evidence>
<evidence type="ECO:0000259" key="5">
    <source>
        <dbReference type="Pfam" id="PF12705"/>
    </source>
</evidence>
<sequence>MIFDERMGAARVDMPCPRHASFSSLDAWMQCPGRWAASRLMPKPREWGSPLVLGGIAHAALESACAAPDVSTPDWLALCRRGIDVEYARWRERGWGDEPIPADAVLPDGRVATRDDWARLAAGKLSGFALTDALGRPPSPAALEQELHVDVDGIPLAGSVDYRDLDGTVVDWKTGRVPSRRDGRERHADQLRAYRLMLEESGVCEVRAARDVYVEHRAWREADLSDAACTDTLSRFHRAWDGMTRATGPDGDGILPLVPSGLCAWCPVAAACPLARIIPAGRMEAARSVRADDPRIGFVRTHTTGNTPVGGDGDKESRMSDGIDLLALIGDATPAAKPKGPAGVPGPKYPDPWETPRGRATLDKWGVGDKAETKPAEGPADPWASPASPATDDPWNPKPRTGGKPGPAAVSGPGGGTADRPDGFLLGERRPYDPTLDGTHVNVAGYGFAQLNMTFAHAAVLADGHDDRIRPLAMAMLKSQWAIARSAFGPIVPDVPGLADGRPEPAALFKWLDSTLCRDADRVLRMQLDNDPLLGPGESDTLEARLQRVSDAAHAAGVALSGVIGVLKRA</sequence>
<reference evidence="6 7" key="1">
    <citation type="submission" date="2017-05" db="EMBL/GenBank/DDBJ databases">
        <title>Comparative genomics and methylome analysis of the gut commensal Bifidobacterium breve.</title>
        <authorList>
            <person name="Bottacini F."/>
            <person name="Morrissey R."/>
            <person name="Roberts R.J."/>
            <person name="James K."/>
            <person name="van Breen J."/>
            <person name="Egan M."/>
            <person name="Lambert J."/>
            <person name="van Limpt K."/>
            <person name="Stanton C."/>
            <person name="Knol J."/>
            <person name="O' Connell Motherway M."/>
            <person name="van Sinderen D."/>
        </authorList>
    </citation>
    <scope>NUCLEOTIDE SEQUENCE [LARGE SCALE GENOMIC DNA]</scope>
    <source>
        <strain evidence="6 7">215W447a</strain>
    </source>
</reference>
<feature type="region of interest" description="Disordered" evidence="4">
    <location>
        <begin position="298"/>
        <end position="317"/>
    </location>
</feature>
<proteinExistence type="predicted"/>
<feature type="domain" description="PD-(D/E)XK endonuclease-like" evidence="5">
    <location>
        <begin position="20"/>
        <end position="273"/>
    </location>
</feature>
<feature type="compositionally biased region" description="Basic and acidic residues" evidence="4">
    <location>
        <begin position="354"/>
        <end position="375"/>
    </location>
</feature>
<evidence type="ECO:0000256" key="2">
    <source>
        <dbReference type="ARBA" id="ARBA00022806"/>
    </source>
</evidence>
<dbReference type="Pfam" id="PF12705">
    <property type="entry name" value="PDDEXK_1"/>
    <property type="match status" value="1"/>
</dbReference>
<feature type="compositionally biased region" description="Low complexity" evidence="4">
    <location>
        <begin position="379"/>
        <end position="394"/>
    </location>
</feature>